<protein>
    <recommendedName>
        <fullName evidence="4">PGF-CTERM protein</fullName>
    </recommendedName>
</protein>
<evidence type="ECO:0008006" key="4">
    <source>
        <dbReference type="Google" id="ProtNLM"/>
    </source>
</evidence>
<evidence type="ECO:0000313" key="2">
    <source>
        <dbReference type="EMBL" id="SDK44165.1"/>
    </source>
</evidence>
<proteinExistence type="predicted"/>
<sequence>MTATLTRTRFLAALVAVSMLALLFVAASGAVPLLPAGDSADRPDDPATEDTVGYVEGYWHDDELAVDDRDDAAIEDEDELESVIYRSMARVEEIRGLTFEDEVPVDVISREEFQEDHDELFVELSADERVQQNVTYEALFMVDSETDAEAELESMYGDSVGGYYDPGANEVVLVSDSPESPEVDEVILGHELLHALQDQHFDLSGYDRETIDQDNAKNGLIEGDAVTVETEYDRNCGVEWDCLPETEVQPSQPSDVNWGIYSMLIHPYDEGPAYVDFLLEADDGWSAVDAAYDDPPQHSAEVIHPDEERELADVSIEDESDEAWEPFEVDGEVATETVGEAGMVAMFGGNALDPTQPSVIEDDAFLTPDFRIDYDQPYTDGWAGDQLVTYVDSAAAANGTPATEETGFVWQTEWASSEDAEQFADGYGELLELNGAESVDGEALYEIDDAYPGAYAVQTDGETVTIVRAPSVDDLDAVAAGVTADTDDADNGDTDDAESGEPSELNETADEDDGAASDDSIPGFAAPGAVIAVAVAVLAARLRN</sequence>
<feature type="compositionally biased region" description="Acidic residues" evidence="1">
    <location>
        <begin position="507"/>
        <end position="516"/>
    </location>
</feature>
<feature type="compositionally biased region" description="Acidic residues" evidence="1">
    <location>
        <begin position="485"/>
        <end position="501"/>
    </location>
</feature>
<dbReference type="AlphaFoldDB" id="A0A1G9BZ04"/>
<name>A0A1G9BZ04_9EURY</name>
<evidence type="ECO:0000256" key="1">
    <source>
        <dbReference type="SAM" id="MobiDB-lite"/>
    </source>
</evidence>
<organism evidence="2 3">
    <name type="scientific">Natronorubrum texcoconense</name>
    <dbReference type="NCBI Taxonomy" id="1095776"/>
    <lineage>
        <taxon>Archaea</taxon>
        <taxon>Methanobacteriati</taxon>
        <taxon>Methanobacteriota</taxon>
        <taxon>Stenosarchaea group</taxon>
        <taxon>Halobacteria</taxon>
        <taxon>Halobacteriales</taxon>
        <taxon>Natrialbaceae</taxon>
        <taxon>Natronorubrum</taxon>
    </lineage>
</organism>
<dbReference type="Proteomes" id="UP000198882">
    <property type="component" value="Unassembled WGS sequence"/>
</dbReference>
<dbReference type="STRING" id="1095776.SAMN04515672_3127"/>
<feature type="region of interest" description="Disordered" evidence="1">
    <location>
        <begin position="482"/>
        <end position="521"/>
    </location>
</feature>
<accession>A0A1G9BZ04</accession>
<dbReference type="InterPro" id="IPR047792">
    <property type="entry name" value="Hvo_1808-like"/>
</dbReference>
<evidence type="ECO:0000313" key="3">
    <source>
        <dbReference type="Proteomes" id="UP000198882"/>
    </source>
</evidence>
<dbReference type="RefSeq" id="WP_090308778.1">
    <property type="nucleotide sequence ID" value="NZ_FNFE01000004.1"/>
</dbReference>
<dbReference type="OrthoDB" id="85977at2157"/>
<reference evidence="3" key="1">
    <citation type="submission" date="2016-10" db="EMBL/GenBank/DDBJ databases">
        <authorList>
            <person name="Varghese N."/>
            <person name="Submissions S."/>
        </authorList>
    </citation>
    <scope>NUCLEOTIDE SEQUENCE [LARGE SCALE GENOMIC DNA]</scope>
    <source>
        <strain evidence="3">B4,CECT 8067,JCM 17497</strain>
    </source>
</reference>
<gene>
    <name evidence="2" type="ORF">SAMN04515672_3127</name>
</gene>
<dbReference type="EMBL" id="FNFE01000004">
    <property type="protein sequence ID" value="SDK44165.1"/>
    <property type="molecule type" value="Genomic_DNA"/>
</dbReference>
<dbReference type="NCBIfam" id="NF038145">
    <property type="entry name" value="Hvo_1808_fam"/>
    <property type="match status" value="1"/>
</dbReference>
<keyword evidence="3" id="KW-1185">Reference proteome</keyword>